<name>A0AA88PCH7_9TELE</name>
<sequence length="75" mass="8402">MLETSDQNADADKDFPEQHLLDRDSRCRVIAWHLCMIDEETVPDSSASASYSAVKLPFELAAQEAEESRGQEDSD</sequence>
<evidence type="ECO:0000313" key="2">
    <source>
        <dbReference type="Proteomes" id="UP001187343"/>
    </source>
</evidence>
<proteinExistence type="predicted"/>
<comment type="caution">
    <text evidence="1">The sequence shown here is derived from an EMBL/GenBank/DDBJ whole genome shotgun (WGS) entry which is preliminary data.</text>
</comment>
<accession>A0AA88PCH7</accession>
<gene>
    <name evidence="1" type="ORF">Q8A67_024430</name>
</gene>
<evidence type="ECO:0000313" key="1">
    <source>
        <dbReference type="EMBL" id="KAK2870038.1"/>
    </source>
</evidence>
<keyword evidence="2" id="KW-1185">Reference proteome</keyword>
<dbReference type="AlphaFoldDB" id="A0AA88PCH7"/>
<protein>
    <submittedName>
        <fullName evidence="1">Uncharacterized protein</fullName>
    </submittedName>
</protein>
<organism evidence="1 2">
    <name type="scientific">Cirrhinus molitorella</name>
    <name type="common">mud carp</name>
    <dbReference type="NCBI Taxonomy" id="172907"/>
    <lineage>
        <taxon>Eukaryota</taxon>
        <taxon>Metazoa</taxon>
        <taxon>Chordata</taxon>
        <taxon>Craniata</taxon>
        <taxon>Vertebrata</taxon>
        <taxon>Euteleostomi</taxon>
        <taxon>Actinopterygii</taxon>
        <taxon>Neopterygii</taxon>
        <taxon>Teleostei</taxon>
        <taxon>Ostariophysi</taxon>
        <taxon>Cypriniformes</taxon>
        <taxon>Cyprinidae</taxon>
        <taxon>Labeoninae</taxon>
        <taxon>Labeonini</taxon>
        <taxon>Cirrhinus</taxon>
    </lineage>
</organism>
<dbReference type="Proteomes" id="UP001187343">
    <property type="component" value="Unassembled WGS sequence"/>
</dbReference>
<dbReference type="EMBL" id="JAUYZG010000024">
    <property type="protein sequence ID" value="KAK2870038.1"/>
    <property type="molecule type" value="Genomic_DNA"/>
</dbReference>
<reference evidence="1" key="1">
    <citation type="submission" date="2023-08" db="EMBL/GenBank/DDBJ databases">
        <title>Chromosome-level Genome Assembly of mud carp (Cirrhinus molitorella).</title>
        <authorList>
            <person name="Liu H."/>
        </authorList>
    </citation>
    <scope>NUCLEOTIDE SEQUENCE</scope>
    <source>
        <strain evidence="1">Prfri</strain>
        <tissue evidence="1">Muscle</tissue>
    </source>
</reference>